<name>A0A067F4R3_CITSI</name>
<evidence type="ECO:0000256" key="1">
    <source>
        <dbReference type="SAM" id="Phobius"/>
    </source>
</evidence>
<accession>A0A067F4R3</accession>
<sequence>MHDKLEDCVACFNLTHFFKDNFIFFILLSLISFLIKKRRRSYSIKSTLLILLNYIERIKSTARLDIIRLKFYEWININQKDIYIKNSLI</sequence>
<evidence type="ECO:0000313" key="3">
    <source>
        <dbReference type="Proteomes" id="UP000027120"/>
    </source>
</evidence>
<dbReference type="Proteomes" id="UP000027120">
    <property type="component" value="Unassembled WGS sequence"/>
</dbReference>
<keyword evidence="1" id="KW-0812">Transmembrane</keyword>
<dbReference type="AlphaFoldDB" id="A0A067F4R3"/>
<evidence type="ECO:0000313" key="2">
    <source>
        <dbReference type="EMBL" id="KDO62384.1"/>
    </source>
</evidence>
<reference evidence="2 3" key="1">
    <citation type="submission" date="2014-04" db="EMBL/GenBank/DDBJ databases">
        <authorList>
            <consortium name="International Citrus Genome Consortium"/>
            <person name="Gmitter F."/>
            <person name="Chen C."/>
            <person name="Farmerie W."/>
            <person name="Harkins T."/>
            <person name="Desany B."/>
            <person name="Mohiuddin M."/>
            <person name="Kodira C."/>
            <person name="Borodovsky M."/>
            <person name="Lomsadze A."/>
            <person name="Burns P."/>
            <person name="Jenkins J."/>
            <person name="Prochnik S."/>
            <person name="Shu S."/>
            <person name="Chapman J."/>
            <person name="Pitluck S."/>
            <person name="Schmutz J."/>
            <person name="Rokhsar D."/>
        </authorList>
    </citation>
    <scope>NUCLEOTIDE SEQUENCE</scope>
</reference>
<dbReference type="EMBL" id="KK784920">
    <property type="protein sequence ID" value="KDO62384.1"/>
    <property type="molecule type" value="Genomic_DNA"/>
</dbReference>
<proteinExistence type="predicted"/>
<organism evidence="2 3">
    <name type="scientific">Citrus sinensis</name>
    <name type="common">Sweet orange</name>
    <name type="synonym">Citrus aurantium var. sinensis</name>
    <dbReference type="NCBI Taxonomy" id="2711"/>
    <lineage>
        <taxon>Eukaryota</taxon>
        <taxon>Viridiplantae</taxon>
        <taxon>Streptophyta</taxon>
        <taxon>Embryophyta</taxon>
        <taxon>Tracheophyta</taxon>
        <taxon>Spermatophyta</taxon>
        <taxon>Magnoliopsida</taxon>
        <taxon>eudicotyledons</taxon>
        <taxon>Gunneridae</taxon>
        <taxon>Pentapetalae</taxon>
        <taxon>rosids</taxon>
        <taxon>malvids</taxon>
        <taxon>Sapindales</taxon>
        <taxon>Rutaceae</taxon>
        <taxon>Aurantioideae</taxon>
        <taxon>Citrus</taxon>
    </lineage>
</organism>
<gene>
    <name evidence="2" type="ORF">CISIN_1g047169mg</name>
</gene>
<keyword evidence="1" id="KW-0472">Membrane</keyword>
<keyword evidence="3" id="KW-1185">Reference proteome</keyword>
<keyword evidence="1" id="KW-1133">Transmembrane helix</keyword>
<protein>
    <submittedName>
        <fullName evidence="2">Uncharacterized protein</fullName>
    </submittedName>
</protein>
<feature type="transmembrane region" description="Helical" evidence="1">
    <location>
        <begin position="17"/>
        <end position="35"/>
    </location>
</feature>
<dbReference type="SMR" id="A0A067F4R3"/>